<reference evidence="2" key="1">
    <citation type="journal article" date="2019" name="Sci. Rep.">
        <title>Draft genome of Tanacetum cinerariifolium, the natural source of mosquito coil.</title>
        <authorList>
            <person name="Yamashiro T."/>
            <person name="Shiraishi A."/>
            <person name="Satake H."/>
            <person name="Nakayama K."/>
        </authorList>
    </citation>
    <scope>NUCLEOTIDE SEQUENCE</scope>
</reference>
<dbReference type="InterPro" id="IPR013103">
    <property type="entry name" value="RVT_2"/>
</dbReference>
<dbReference type="PANTHER" id="PTHR11439">
    <property type="entry name" value="GAG-POL-RELATED RETROTRANSPOSON"/>
    <property type="match status" value="1"/>
</dbReference>
<gene>
    <name evidence="2" type="ORF">Tci_001928</name>
</gene>
<dbReference type="PANTHER" id="PTHR11439:SF509">
    <property type="entry name" value="RNA-DIRECTED DNA POLYMERASE"/>
    <property type="match status" value="1"/>
</dbReference>
<dbReference type="EMBL" id="BKCJ010000114">
    <property type="protein sequence ID" value="GEU29950.1"/>
    <property type="molecule type" value="Genomic_DNA"/>
</dbReference>
<sequence length="329" mass="37394">MQDELLQFRLQKVWRLVDLPKGKHAIRTKWVYRNKKDKRGIVVRNKTRLVVQGYTQEKGINYDEVFAHVARIEALRLFLAYTSFMGFIVYQMDVKSAFLYGTIDEEVMEKDDGIFICQDKYVADILKKFDFSSVKTASTPIEANKALLKDEEAEDTDVHLYRSMIRIFRYLKGQTKLGLWYPMDSPFYLEAFIDSDYAGASLDKKSTTRVYTSCIEQLWASAKVKNDVPKNMIYYLIKSAIFTAVASLFFWQWQLSSLAVGTSSASGNSITGSRNALEDAINHLADLDNLQSCISSKSDHLLFASSSLLEACSRSSQFPDPSSESSPSP</sequence>
<evidence type="ECO:0000259" key="1">
    <source>
        <dbReference type="Pfam" id="PF07727"/>
    </source>
</evidence>
<accession>A0A699GK36</accession>
<protein>
    <submittedName>
        <fullName evidence="2">Ribonuclease H-like domain-containing protein</fullName>
    </submittedName>
</protein>
<comment type="caution">
    <text evidence="2">The sequence shown here is derived from an EMBL/GenBank/DDBJ whole genome shotgun (WGS) entry which is preliminary data.</text>
</comment>
<organism evidence="2">
    <name type="scientific">Tanacetum cinerariifolium</name>
    <name type="common">Dalmatian daisy</name>
    <name type="synonym">Chrysanthemum cinerariifolium</name>
    <dbReference type="NCBI Taxonomy" id="118510"/>
    <lineage>
        <taxon>Eukaryota</taxon>
        <taxon>Viridiplantae</taxon>
        <taxon>Streptophyta</taxon>
        <taxon>Embryophyta</taxon>
        <taxon>Tracheophyta</taxon>
        <taxon>Spermatophyta</taxon>
        <taxon>Magnoliopsida</taxon>
        <taxon>eudicotyledons</taxon>
        <taxon>Gunneridae</taxon>
        <taxon>Pentapetalae</taxon>
        <taxon>asterids</taxon>
        <taxon>campanulids</taxon>
        <taxon>Asterales</taxon>
        <taxon>Asteraceae</taxon>
        <taxon>Asteroideae</taxon>
        <taxon>Anthemideae</taxon>
        <taxon>Anthemidinae</taxon>
        <taxon>Tanacetum</taxon>
    </lineage>
</organism>
<feature type="domain" description="Reverse transcriptase Ty1/copia-type" evidence="1">
    <location>
        <begin position="12"/>
        <end position="109"/>
    </location>
</feature>
<name>A0A699GK36_TANCI</name>
<dbReference type="Pfam" id="PF07727">
    <property type="entry name" value="RVT_2"/>
    <property type="match status" value="1"/>
</dbReference>
<evidence type="ECO:0000313" key="2">
    <source>
        <dbReference type="EMBL" id="GEU29950.1"/>
    </source>
</evidence>
<proteinExistence type="predicted"/>
<dbReference type="AlphaFoldDB" id="A0A699GK36"/>